<name>A0ACD4PIF3_9PSED</name>
<keyword evidence="2" id="KW-1185">Reference proteome</keyword>
<reference evidence="1" key="1">
    <citation type="journal article" date="2024" name="Int. J. Syst. Evol. Microbiol.">
        <title>Pseudomonas fortuita sp. nov., isolated from the endosphere of a wild yam.</title>
        <authorList>
            <person name="Carlier A."/>
            <person name="Beaumel M."/>
            <person name="Moreau S."/>
            <person name="Acar T."/>
            <person name="Sana T.G."/>
            <person name="Cnockaert M."/>
            <person name="Vandamme P."/>
        </authorList>
    </citation>
    <scope>NUCLEOTIDE SEQUENCE</scope>
    <source>
        <strain evidence="1">GMI12077</strain>
    </source>
</reference>
<dbReference type="EMBL" id="CP114035">
    <property type="protein sequence ID" value="WAP66669.1"/>
    <property type="molecule type" value="Genomic_DNA"/>
</dbReference>
<sequence>MCPDDALAACAAAGIVGIVILRTPPLLIASLLARWIFGRLEKCLTMSPQRCTYPDSKPGRETFTAAPVFPSFY</sequence>
<accession>A0ACD4PIF3</accession>
<evidence type="ECO:0000313" key="1">
    <source>
        <dbReference type="EMBL" id="WAP66669.1"/>
    </source>
</evidence>
<dbReference type="Proteomes" id="UP001163982">
    <property type="component" value="Chromosome"/>
</dbReference>
<proteinExistence type="predicted"/>
<gene>
    <name evidence="1" type="ORF">OZ911_24995</name>
</gene>
<evidence type="ECO:0000313" key="2">
    <source>
        <dbReference type="Proteomes" id="UP001163982"/>
    </source>
</evidence>
<protein>
    <submittedName>
        <fullName evidence="1">Uncharacterized protein</fullName>
    </submittedName>
</protein>
<organism evidence="1 2">
    <name type="scientific">Pseudomonas fortuita</name>
    <dbReference type="NCBI Taxonomy" id="3233375"/>
    <lineage>
        <taxon>Bacteria</taxon>
        <taxon>Pseudomonadati</taxon>
        <taxon>Pseudomonadota</taxon>
        <taxon>Gammaproteobacteria</taxon>
        <taxon>Pseudomonadales</taxon>
        <taxon>Pseudomonadaceae</taxon>
        <taxon>Pseudomonas</taxon>
    </lineage>
</organism>